<gene>
    <name evidence="1" type="ORF">SAMN05421578_101310</name>
</gene>
<comment type="caution">
    <text evidence="1">The sequence shown here is derived from an EMBL/GenBank/DDBJ whole genome shotgun (WGS) entry which is preliminary data.</text>
</comment>
<proteinExistence type="predicted"/>
<reference evidence="1 2" key="1">
    <citation type="submission" date="2017-01" db="EMBL/GenBank/DDBJ databases">
        <authorList>
            <person name="Varghese N."/>
            <person name="Submissions S."/>
        </authorList>
    </citation>
    <scope>NUCLEOTIDE SEQUENCE [LARGE SCALE GENOMIC DNA]</scope>
    <source>
        <strain evidence="1 2">ATCC 23464</strain>
    </source>
</reference>
<evidence type="ECO:0000313" key="2">
    <source>
        <dbReference type="Proteomes" id="UP000186666"/>
    </source>
</evidence>
<dbReference type="EMBL" id="FTNK01000001">
    <property type="protein sequence ID" value="SIQ34408.1"/>
    <property type="molecule type" value="Genomic_DNA"/>
</dbReference>
<evidence type="ECO:0000313" key="1">
    <source>
        <dbReference type="EMBL" id="SIQ34408.1"/>
    </source>
</evidence>
<protein>
    <submittedName>
        <fullName evidence="1">Uncharacterized protein</fullName>
    </submittedName>
</protein>
<organism evidence="1 2">
    <name type="scientific">Paenibacillus macquariensis</name>
    <dbReference type="NCBI Taxonomy" id="948756"/>
    <lineage>
        <taxon>Bacteria</taxon>
        <taxon>Bacillati</taxon>
        <taxon>Bacillota</taxon>
        <taxon>Bacilli</taxon>
        <taxon>Bacillales</taxon>
        <taxon>Paenibacillaceae</taxon>
        <taxon>Paenibacillus</taxon>
    </lineage>
</organism>
<name>A0ABY1JKG0_9BACL</name>
<dbReference type="PROSITE" id="PS51257">
    <property type="entry name" value="PROKAR_LIPOPROTEIN"/>
    <property type="match status" value="1"/>
</dbReference>
<keyword evidence="2" id="KW-1185">Reference proteome</keyword>
<dbReference type="Proteomes" id="UP000186666">
    <property type="component" value="Unassembled WGS sequence"/>
</dbReference>
<dbReference type="RefSeq" id="WP_068589872.1">
    <property type="nucleotide sequence ID" value="NZ_FTNK01000001.1"/>
</dbReference>
<accession>A0ABY1JKG0</accession>
<sequence>MLNEKGFIKFYNVFMEKGVYKLSPIQWYFYSLVACRWTPFLDATETSVSMLSNIQTYYNDKPSRNKDNTLKHLVALKEKGVLNFDYDPLIDNYDKLITVTFTDFTRHEQIKSSLYNRTDVPDELYFMCILHRFKDGFSHSMNNMKDILDCNIKTAEKDIASMKEKKLIRYVQGKSVYTKCGKYEREPNTYFIRGIDEQDVLDVPEEITLLPDVSVDELIIQYGNWKGGSNLIESDYIYYAQQMDNPEFMKVAESKISRITNKNTNEKAVCTIESEIEKAMDTVERKRRSLIRDKKDKIAKEHGYFFVYDDGSFGILEDNPEWYTFKDIGTDSINKRDLDKEENVELKEFIIMKIKEYGELDYDLLVDIYKQFRVLNGIETIEEVKPDKSYTYVPKKKKDGLDISELFA</sequence>